<dbReference type="Gene3D" id="2.120.10.30">
    <property type="entry name" value="TolB, C-terminal domain"/>
    <property type="match status" value="1"/>
</dbReference>
<dbReference type="InterPro" id="IPR022409">
    <property type="entry name" value="PKD/Chitinase_dom"/>
</dbReference>
<dbReference type="SUPFAM" id="SSF50952">
    <property type="entry name" value="Soluble quinoprotein glucose dehydrogenase"/>
    <property type="match status" value="1"/>
</dbReference>
<feature type="domain" description="CBM6" evidence="4">
    <location>
        <begin position="698"/>
        <end position="813"/>
    </location>
</feature>
<feature type="domain" description="PKD" evidence="3">
    <location>
        <begin position="502"/>
        <end position="585"/>
    </location>
</feature>
<proteinExistence type="predicted"/>
<dbReference type="Proteomes" id="UP000179627">
    <property type="component" value="Unassembled WGS sequence"/>
</dbReference>
<keyword evidence="6" id="KW-1185">Reference proteome</keyword>
<dbReference type="Gene3D" id="2.60.120.260">
    <property type="entry name" value="Galactose-binding domain-like"/>
    <property type="match status" value="1"/>
</dbReference>
<comment type="caution">
    <text evidence="5">The sequence shown here is derived from an EMBL/GenBank/DDBJ whole genome shotgun (WGS) entry which is preliminary data.</text>
</comment>
<name>A0A1S1Q2H6_9ACTN</name>
<dbReference type="GO" id="GO:0005975">
    <property type="term" value="P:carbohydrate metabolic process"/>
    <property type="evidence" value="ECO:0007669"/>
    <property type="project" value="UniProtKB-ARBA"/>
</dbReference>
<evidence type="ECO:0000313" key="5">
    <source>
        <dbReference type="EMBL" id="OHV29103.1"/>
    </source>
</evidence>
<evidence type="ECO:0000259" key="4">
    <source>
        <dbReference type="PROSITE" id="PS51175"/>
    </source>
</evidence>
<reference evidence="6" key="1">
    <citation type="submission" date="2016-07" db="EMBL/GenBank/DDBJ databases">
        <title>Sequence Frankia sp. strain CcI1.17.</title>
        <authorList>
            <person name="Ghodhbane-Gtari F."/>
            <person name="Swanson E."/>
            <person name="Gueddou A."/>
            <person name="Morris K."/>
            <person name="Hezbri K."/>
            <person name="Ktari A."/>
            <person name="Nouioui I."/>
            <person name="Abebe-Akele F."/>
            <person name="Simpson S."/>
            <person name="Thomas K."/>
            <person name="Gtari M."/>
            <person name="Tisa L.S."/>
            <person name="Hurst S."/>
        </authorList>
    </citation>
    <scope>NUCLEOTIDE SEQUENCE [LARGE SCALE GENOMIC DNA]</scope>
    <source>
        <strain evidence="6">Cc1.17</strain>
    </source>
</reference>
<dbReference type="CDD" id="cd00146">
    <property type="entry name" value="PKD"/>
    <property type="match status" value="1"/>
</dbReference>
<dbReference type="PROSITE" id="PS51175">
    <property type="entry name" value="CBM6"/>
    <property type="match status" value="1"/>
</dbReference>
<sequence>MVAVVRPAQAHPDDPHPEDPAATETANYERILLTRNVGEPIDLAILPDRRILHTARNGDIRLTDPSTGITRIVNAIPVYANSEDGLQTISIDPDFENNHWVYLYYAPRLNTPTGAAPNSLPAGADESYWDQWRGHNQLSRFQWTGDGLDLSTEQVIIQVETQRGQCCHVGGDVGWDADGNLYLATGDNTPASTPGANGYAPNNDAPGMNPGFDSRRGAGNTNDLRGKILRIHVEEDGTYTTPPGNLFAPGTAGTRPEIFVMGVRNPFRMDVDAETGSVLWGDYGPDAGTPSDTRGPMGLVEWNQTPVTTPVNSGWPYCVADSRPYNEWNFETATPREPFDCNALVNNSRWNTGLTEIGASEDADLWYGDNDGDQPWPELTAFGTSTGQGPMGGPIYHFDEANPLTSKLPEHWDGKAFLGEFSQDYIAAFTLGDNNGAVTAIENFLPNAELNAAAQPLWDNPMDLEFGPDGSLYVLEYGDGFFRQNPDAGLYRIDYAPGNLSPQARITASVTSGQAPLAVEFDAAASFDPEEGALTYEWDFDGDGTYDATGVSVSYIYPANGQFFAGLRVTDPEGRIGLASEEITVGNTAPTVALTTPVNGLFFSWGDGIPFQVQITDPEDGTAVTCSRVSWTFGLGHNQHAHPVNSGTGCQGTVPTPADAGHGETENVFGVLGVTYRDNGANGIPGATGEAQVILNPRLMEAEHADSSSGVTVADDETASGLRALTSFDPEDWIAYDPVNFTGVTQVQTRVSGSGTLSLHWNAADAEPFATVPVSADAGWATVVTALPTPPTGTGQVFVTSTGGVEVDSFTFSNEALPEPSLNVQVTAETRCIAGRVLPAVTVTNTDEVPVDVSIQTTYGTRDFTGVAPGTNAFHAFTTRLASIPAGLATVVASATVDGSPVSVTTEAAYEARSCG</sequence>
<dbReference type="EMBL" id="MBLM01000165">
    <property type="protein sequence ID" value="OHV29103.1"/>
    <property type="molecule type" value="Genomic_DNA"/>
</dbReference>
<evidence type="ECO:0000256" key="1">
    <source>
        <dbReference type="ARBA" id="ARBA00022729"/>
    </source>
</evidence>
<accession>A0A1S1Q2H6</accession>
<dbReference type="InterPro" id="IPR011042">
    <property type="entry name" value="6-blade_b-propeller_TolB-like"/>
</dbReference>
<dbReference type="InterPro" id="IPR000601">
    <property type="entry name" value="PKD_dom"/>
</dbReference>
<dbReference type="InterPro" id="IPR006584">
    <property type="entry name" value="Cellulose-bd_IV"/>
</dbReference>
<dbReference type="InterPro" id="IPR011041">
    <property type="entry name" value="Quinoprot_gluc/sorb_DH_b-prop"/>
</dbReference>
<protein>
    <submittedName>
        <fullName evidence="5">Glycosyl hydrolase</fullName>
    </submittedName>
</protein>
<dbReference type="Pfam" id="PF18911">
    <property type="entry name" value="PKD_4"/>
    <property type="match status" value="1"/>
</dbReference>
<dbReference type="SMART" id="SM00606">
    <property type="entry name" value="CBD_IV"/>
    <property type="match status" value="1"/>
</dbReference>
<dbReference type="SUPFAM" id="SSF49299">
    <property type="entry name" value="PKD domain"/>
    <property type="match status" value="1"/>
</dbReference>
<dbReference type="Gene3D" id="2.60.40.10">
    <property type="entry name" value="Immunoglobulins"/>
    <property type="match status" value="1"/>
</dbReference>
<organism evidence="5 6">
    <name type="scientific">Parafrankia colletiae</name>
    <dbReference type="NCBI Taxonomy" id="573497"/>
    <lineage>
        <taxon>Bacteria</taxon>
        <taxon>Bacillati</taxon>
        <taxon>Actinomycetota</taxon>
        <taxon>Actinomycetes</taxon>
        <taxon>Frankiales</taxon>
        <taxon>Frankiaceae</taxon>
        <taxon>Parafrankia</taxon>
    </lineage>
</organism>
<evidence type="ECO:0000313" key="6">
    <source>
        <dbReference type="Proteomes" id="UP000179627"/>
    </source>
</evidence>
<evidence type="ECO:0000259" key="3">
    <source>
        <dbReference type="PROSITE" id="PS50093"/>
    </source>
</evidence>
<gene>
    <name evidence="5" type="ORF">CC117_29225</name>
</gene>
<dbReference type="InterPro" id="IPR035986">
    <property type="entry name" value="PKD_dom_sf"/>
</dbReference>
<dbReference type="GO" id="GO:0016787">
    <property type="term" value="F:hydrolase activity"/>
    <property type="evidence" value="ECO:0007669"/>
    <property type="project" value="UniProtKB-KW"/>
</dbReference>
<dbReference type="SUPFAM" id="SSF49785">
    <property type="entry name" value="Galactose-binding domain-like"/>
    <property type="match status" value="1"/>
</dbReference>
<dbReference type="PANTHER" id="PTHR19328">
    <property type="entry name" value="HEDGEHOG-INTERACTING PROTEIN"/>
    <property type="match status" value="1"/>
</dbReference>
<dbReference type="AlphaFoldDB" id="A0A1S1Q2H6"/>
<dbReference type="PANTHER" id="PTHR19328:SF75">
    <property type="entry name" value="ALDOSE SUGAR DEHYDROGENASE YLII"/>
    <property type="match status" value="1"/>
</dbReference>
<dbReference type="Pfam" id="PF07995">
    <property type="entry name" value="GSDH"/>
    <property type="match status" value="1"/>
</dbReference>
<keyword evidence="5" id="KW-0378">Hydrolase</keyword>
<dbReference type="InterPro" id="IPR013783">
    <property type="entry name" value="Ig-like_fold"/>
</dbReference>
<dbReference type="InterPro" id="IPR012938">
    <property type="entry name" value="Glc/Sorbosone_DH"/>
</dbReference>
<feature type="region of interest" description="Disordered" evidence="2">
    <location>
        <begin position="1"/>
        <end position="22"/>
    </location>
</feature>
<dbReference type="Pfam" id="PF03422">
    <property type="entry name" value="CBM_6"/>
    <property type="match status" value="1"/>
</dbReference>
<dbReference type="SMART" id="SM00089">
    <property type="entry name" value="PKD"/>
    <property type="match status" value="1"/>
</dbReference>
<evidence type="ECO:0000256" key="2">
    <source>
        <dbReference type="SAM" id="MobiDB-lite"/>
    </source>
</evidence>
<dbReference type="OrthoDB" id="6402258at2"/>
<dbReference type="InterPro" id="IPR005084">
    <property type="entry name" value="CBM6"/>
</dbReference>
<dbReference type="GO" id="GO:0030246">
    <property type="term" value="F:carbohydrate binding"/>
    <property type="evidence" value="ECO:0007669"/>
    <property type="project" value="InterPro"/>
</dbReference>
<dbReference type="CDD" id="cd04084">
    <property type="entry name" value="CBM6_xylanase-like"/>
    <property type="match status" value="1"/>
</dbReference>
<keyword evidence="1" id="KW-0732">Signal</keyword>
<dbReference type="PROSITE" id="PS50093">
    <property type="entry name" value="PKD"/>
    <property type="match status" value="1"/>
</dbReference>
<dbReference type="InterPro" id="IPR008979">
    <property type="entry name" value="Galactose-bd-like_sf"/>
</dbReference>